<feature type="compositionally biased region" description="Polar residues" evidence="1">
    <location>
        <begin position="500"/>
        <end position="509"/>
    </location>
</feature>
<protein>
    <recommendedName>
        <fullName evidence="2">PH domain-containing protein</fullName>
    </recommendedName>
</protein>
<feature type="region of interest" description="Disordered" evidence="1">
    <location>
        <begin position="492"/>
        <end position="511"/>
    </location>
</feature>
<evidence type="ECO:0000313" key="3">
    <source>
        <dbReference type="EMBL" id="KAG6964211.1"/>
    </source>
</evidence>
<comment type="caution">
    <text evidence="3">The sequence shown here is derived from an EMBL/GenBank/DDBJ whole genome shotgun (WGS) entry which is preliminary data.</text>
</comment>
<gene>
    <name evidence="3" type="ORF">JG688_00007808</name>
</gene>
<keyword evidence="4" id="KW-1185">Reference proteome</keyword>
<feature type="compositionally biased region" description="Polar residues" evidence="1">
    <location>
        <begin position="202"/>
        <end position="217"/>
    </location>
</feature>
<feature type="domain" description="PH" evidence="2">
    <location>
        <begin position="387"/>
        <end position="556"/>
    </location>
</feature>
<dbReference type="CDD" id="cd00821">
    <property type="entry name" value="PH"/>
    <property type="match status" value="1"/>
</dbReference>
<feature type="region of interest" description="Disordered" evidence="1">
    <location>
        <begin position="192"/>
        <end position="218"/>
    </location>
</feature>
<dbReference type="PROSITE" id="PS50003">
    <property type="entry name" value="PH_DOMAIN"/>
    <property type="match status" value="1"/>
</dbReference>
<dbReference type="EMBL" id="JAENGY010000388">
    <property type="protein sequence ID" value="KAG6964211.1"/>
    <property type="molecule type" value="Genomic_DNA"/>
</dbReference>
<dbReference type="Proteomes" id="UP000709295">
    <property type="component" value="Unassembled WGS sequence"/>
</dbReference>
<organism evidence="3 4">
    <name type="scientific">Phytophthora aleatoria</name>
    <dbReference type="NCBI Taxonomy" id="2496075"/>
    <lineage>
        <taxon>Eukaryota</taxon>
        <taxon>Sar</taxon>
        <taxon>Stramenopiles</taxon>
        <taxon>Oomycota</taxon>
        <taxon>Peronosporomycetes</taxon>
        <taxon>Peronosporales</taxon>
        <taxon>Peronosporaceae</taxon>
        <taxon>Phytophthora</taxon>
    </lineage>
</organism>
<evidence type="ECO:0000313" key="4">
    <source>
        <dbReference type="Proteomes" id="UP000709295"/>
    </source>
</evidence>
<dbReference type="AlphaFoldDB" id="A0A8J5M7T3"/>
<reference evidence="3" key="1">
    <citation type="submission" date="2021-01" db="EMBL/GenBank/DDBJ databases">
        <title>Phytophthora aleatoria, a newly-described species from Pinus radiata is distinct from Phytophthora cactorum isolates based on comparative genomics.</title>
        <authorList>
            <person name="Mcdougal R."/>
            <person name="Panda P."/>
            <person name="Williams N."/>
            <person name="Studholme D.J."/>
        </authorList>
    </citation>
    <scope>NUCLEOTIDE SEQUENCE</scope>
    <source>
        <strain evidence="3">NZFS 4037</strain>
    </source>
</reference>
<sequence>MASSVVQTPALGFESAAYAPPDPAFATDLLFNLDDVRAACATGLTAHGNLVTMLKSRINLERTYAQELSRMARYSHLDVMEHGTMKNAMASLRSQYLNTSVQHQQLAKNLEEDVLKPIESLYEYNSEIAQSLTRRVNNAKKDVKTQEDAYRKDYSAFDKNFREASTAFSAAMNSGFSSTILEDQYRRRLSQVEVDDSPAKTKASTALTTRTEKSSGTAALKSIHNRKLVSWLLPSSDSHRKEELANNTVKLMAAAEKSRMKCQETWQQVETNRIRMYRTVQAVLADYQVQNGTRDNAKRKRTFVVLSDSRMDYYLTDPRPAFTAKIDATYFLTETSRVHHYLELNSRAPPHSICLTTDKSTDVYIADTQEDADLWFRHLSERLEALSTMLKGALMLRKEISANQQVKRFVLKTKYRWKARYVELGRSTLRFCKPSDRKTKTMKQFSLTASSFAGQENTTYLHQLSVLASYAIPVEPTPQTLKGIQKIEKLRREQEERNQVDNSDTSIKNNEVRPKGSSVAAFYPFIVTTGQAYILLAAPTEQIRTHWILAIRLRIIALKYRHNGGTSPRKQPGLLAPQESNPYQLQSFVEAQPKPGGPWKQHYVELDNGMLRVKKSERKLGSVFEVQLVPTCRVTPLLEKANAFTVRSLGCEVAFAPGSATEARRWMDLIRNAAAAVDRARYQKIFHDDIQKLLRHSIVYSLDVASEANAGIVLEKHKKRIFVLSHEPAAPKSVRRASMAAIVRRVSMLTVATSSSSKTPSPMPTSASSADLRATTATNNSAIIPQGSVLVGISQFGMMHDSVDTIWHTIRQKKGCYKQAKRLLFRAPAMKESVLRVKFRAADDWMLHRCRLANGIFRVENAQSNDSLMEIALRDCEVELFSDDDCVNGIKLTSNVLTRTLVFMNVAVDDDAFLWFAMLHMEISVAQNSSVFPLTAATMVNTPLTTPSSGTPSAREEKLATDQVKSFRDCTVAGTRVEEIEKYAREQQVLLGLAAEGRKQQPADSYEQVQPHPVVISENSAILSSADITRFFQHLDAVGSGKVSSAGLAFTMKLITRHIHSQKPLAGFSAALDAVRLGGHESLSLEEFAAVMANATHPTIVELVRKESHNDIQCI</sequence>
<dbReference type="InterPro" id="IPR001849">
    <property type="entry name" value="PH_domain"/>
</dbReference>
<dbReference type="SMART" id="SM00233">
    <property type="entry name" value="PH"/>
    <property type="match status" value="4"/>
</dbReference>
<name>A0A8J5M7T3_9STRA</name>
<evidence type="ECO:0000256" key="1">
    <source>
        <dbReference type="SAM" id="MobiDB-lite"/>
    </source>
</evidence>
<proteinExistence type="predicted"/>
<accession>A0A8J5M7T3</accession>
<evidence type="ECO:0000259" key="2">
    <source>
        <dbReference type="PROSITE" id="PS50003"/>
    </source>
</evidence>